<comment type="caution">
    <text evidence="7">The sequence shown here is derived from an EMBL/GenBank/DDBJ whole genome shotgun (WGS) entry which is preliminary data.</text>
</comment>
<dbReference type="GO" id="GO:0003677">
    <property type="term" value="F:DNA binding"/>
    <property type="evidence" value="ECO:0007669"/>
    <property type="project" value="InterPro"/>
</dbReference>
<evidence type="ECO:0000256" key="4">
    <source>
        <dbReference type="ARBA" id="ARBA00023163"/>
    </source>
</evidence>
<dbReference type="CDD" id="cd06171">
    <property type="entry name" value="Sigma70_r4"/>
    <property type="match status" value="1"/>
</dbReference>
<evidence type="ECO:0000259" key="6">
    <source>
        <dbReference type="Pfam" id="PF08281"/>
    </source>
</evidence>
<dbReference type="GO" id="GO:0006352">
    <property type="term" value="P:DNA-templated transcription initiation"/>
    <property type="evidence" value="ECO:0007669"/>
    <property type="project" value="InterPro"/>
</dbReference>
<dbReference type="NCBIfam" id="TIGR02937">
    <property type="entry name" value="sigma70-ECF"/>
    <property type="match status" value="1"/>
</dbReference>
<dbReference type="AlphaFoldDB" id="A0A7W7G9G7"/>
<evidence type="ECO:0000313" key="8">
    <source>
        <dbReference type="Proteomes" id="UP000542210"/>
    </source>
</evidence>
<dbReference type="Proteomes" id="UP000542210">
    <property type="component" value="Unassembled WGS sequence"/>
</dbReference>
<protein>
    <submittedName>
        <fullName evidence="7">RNA polymerase sigma-70 factor (ECF subfamily)</fullName>
    </submittedName>
</protein>
<sequence>MVSAQALLDGSTLDDSTVITRSRDQPELFALLFDRHADEIFRYAARRLGPEPAEDVVAEVFLAAFRGRDRYDPSHPDARPWLYGIATNVVAHHRGAERRRVRALVKVAGQRPGADTFDDRSVDRVAAGQLGPRLARALAALSSKERDLLLLVAWTDLTYEDVARALAIPVGTVRSRLHRVRAKLRRVLGGTDPLSMESMA</sequence>
<dbReference type="PANTHER" id="PTHR43133">
    <property type="entry name" value="RNA POLYMERASE ECF-TYPE SIGMA FACTO"/>
    <property type="match status" value="1"/>
</dbReference>
<feature type="domain" description="RNA polymerase sigma-70 region 2" evidence="5">
    <location>
        <begin position="32"/>
        <end position="99"/>
    </location>
</feature>
<dbReference type="InterPro" id="IPR013324">
    <property type="entry name" value="RNA_pol_sigma_r3/r4-like"/>
</dbReference>
<keyword evidence="2" id="KW-0805">Transcription regulation</keyword>
<dbReference type="Pfam" id="PF04542">
    <property type="entry name" value="Sigma70_r2"/>
    <property type="match status" value="1"/>
</dbReference>
<dbReference type="InterPro" id="IPR013249">
    <property type="entry name" value="RNA_pol_sigma70_r4_t2"/>
</dbReference>
<dbReference type="InterPro" id="IPR014284">
    <property type="entry name" value="RNA_pol_sigma-70_dom"/>
</dbReference>
<evidence type="ECO:0000256" key="1">
    <source>
        <dbReference type="ARBA" id="ARBA00010641"/>
    </source>
</evidence>
<dbReference type="RefSeq" id="WP_203959397.1">
    <property type="nucleotide sequence ID" value="NZ_BOOV01000034.1"/>
</dbReference>
<evidence type="ECO:0000259" key="5">
    <source>
        <dbReference type="Pfam" id="PF04542"/>
    </source>
</evidence>
<dbReference type="GO" id="GO:0016987">
    <property type="term" value="F:sigma factor activity"/>
    <property type="evidence" value="ECO:0007669"/>
    <property type="project" value="UniProtKB-KW"/>
</dbReference>
<name>A0A7W7G9G7_9ACTN</name>
<dbReference type="InterPro" id="IPR039425">
    <property type="entry name" value="RNA_pol_sigma-70-like"/>
</dbReference>
<dbReference type="SUPFAM" id="SSF88659">
    <property type="entry name" value="Sigma3 and sigma4 domains of RNA polymerase sigma factors"/>
    <property type="match status" value="1"/>
</dbReference>
<keyword evidence="4" id="KW-0804">Transcription</keyword>
<proteinExistence type="inferred from homology"/>
<dbReference type="PANTHER" id="PTHR43133:SF25">
    <property type="entry name" value="RNA POLYMERASE SIGMA FACTOR RFAY-RELATED"/>
    <property type="match status" value="1"/>
</dbReference>
<dbReference type="InterPro" id="IPR013325">
    <property type="entry name" value="RNA_pol_sigma_r2"/>
</dbReference>
<feature type="domain" description="RNA polymerase sigma factor 70 region 4 type 2" evidence="6">
    <location>
        <begin position="134"/>
        <end position="184"/>
    </location>
</feature>
<keyword evidence="3" id="KW-0731">Sigma factor</keyword>
<evidence type="ECO:0000256" key="3">
    <source>
        <dbReference type="ARBA" id="ARBA00023082"/>
    </source>
</evidence>
<reference evidence="7 8" key="1">
    <citation type="submission" date="2020-08" db="EMBL/GenBank/DDBJ databases">
        <title>Sequencing the genomes of 1000 actinobacteria strains.</title>
        <authorList>
            <person name="Klenk H.-P."/>
        </authorList>
    </citation>
    <scope>NUCLEOTIDE SEQUENCE [LARGE SCALE GENOMIC DNA]</scope>
    <source>
        <strain evidence="7 8">DSM 45784</strain>
    </source>
</reference>
<dbReference type="Gene3D" id="1.10.1740.10">
    <property type="match status" value="1"/>
</dbReference>
<evidence type="ECO:0000313" key="7">
    <source>
        <dbReference type="EMBL" id="MBB4700509.1"/>
    </source>
</evidence>
<accession>A0A7W7G9G7</accession>
<evidence type="ECO:0000256" key="2">
    <source>
        <dbReference type="ARBA" id="ARBA00023015"/>
    </source>
</evidence>
<keyword evidence="8" id="KW-1185">Reference proteome</keyword>
<organism evidence="7 8">
    <name type="scientific">Sphaerisporangium siamense</name>
    <dbReference type="NCBI Taxonomy" id="795645"/>
    <lineage>
        <taxon>Bacteria</taxon>
        <taxon>Bacillati</taxon>
        <taxon>Actinomycetota</taxon>
        <taxon>Actinomycetes</taxon>
        <taxon>Streptosporangiales</taxon>
        <taxon>Streptosporangiaceae</taxon>
        <taxon>Sphaerisporangium</taxon>
    </lineage>
</organism>
<dbReference type="Gene3D" id="1.10.10.10">
    <property type="entry name" value="Winged helix-like DNA-binding domain superfamily/Winged helix DNA-binding domain"/>
    <property type="match status" value="1"/>
</dbReference>
<dbReference type="EMBL" id="JACHND010000001">
    <property type="protein sequence ID" value="MBB4700509.1"/>
    <property type="molecule type" value="Genomic_DNA"/>
</dbReference>
<dbReference type="SUPFAM" id="SSF88946">
    <property type="entry name" value="Sigma2 domain of RNA polymerase sigma factors"/>
    <property type="match status" value="1"/>
</dbReference>
<dbReference type="Pfam" id="PF08281">
    <property type="entry name" value="Sigma70_r4_2"/>
    <property type="match status" value="1"/>
</dbReference>
<comment type="similarity">
    <text evidence="1">Belongs to the sigma-70 factor family. ECF subfamily.</text>
</comment>
<dbReference type="InterPro" id="IPR007627">
    <property type="entry name" value="RNA_pol_sigma70_r2"/>
</dbReference>
<gene>
    <name evidence="7" type="ORF">BJ982_002053</name>
</gene>
<dbReference type="InterPro" id="IPR036388">
    <property type="entry name" value="WH-like_DNA-bd_sf"/>
</dbReference>